<accession>A0AAP0BAQ9</accession>
<reference evidence="2 3" key="1">
    <citation type="journal article" date="2022" name="Nat. Plants">
        <title>Genomes of leafy and leafless Platanthera orchids illuminate the evolution of mycoheterotrophy.</title>
        <authorList>
            <person name="Li M.H."/>
            <person name="Liu K.W."/>
            <person name="Li Z."/>
            <person name="Lu H.C."/>
            <person name="Ye Q.L."/>
            <person name="Zhang D."/>
            <person name="Wang J.Y."/>
            <person name="Li Y.F."/>
            <person name="Zhong Z.M."/>
            <person name="Liu X."/>
            <person name="Yu X."/>
            <person name="Liu D.K."/>
            <person name="Tu X.D."/>
            <person name="Liu B."/>
            <person name="Hao Y."/>
            <person name="Liao X.Y."/>
            <person name="Jiang Y.T."/>
            <person name="Sun W.H."/>
            <person name="Chen J."/>
            <person name="Chen Y.Q."/>
            <person name="Ai Y."/>
            <person name="Zhai J.W."/>
            <person name="Wu S.S."/>
            <person name="Zhou Z."/>
            <person name="Hsiao Y.Y."/>
            <person name="Wu W.L."/>
            <person name="Chen Y.Y."/>
            <person name="Lin Y.F."/>
            <person name="Hsu J.L."/>
            <person name="Li C.Y."/>
            <person name="Wang Z.W."/>
            <person name="Zhao X."/>
            <person name="Zhong W.Y."/>
            <person name="Ma X.K."/>
            <person name="Ma L."/>
            <person name="Huang J."/>
            <person name="Chen G.Z."/>
            <person name="Huang M.Z."/>
            <person name="Huang L."/>
            <person name="Peng D.H."/>
            <person name="Luo Y.B."/>
            <person name="Zou S.Q."/>
            <person name="Chen S.P."/>
            <person name="Lan S."/>
            <person name="Tsai W.C."/>
            <person name="Van de Peer Y."/>
            <person name="Liu Z.J."/>
        </authorList>
    </citation>
    <scope>NUCLEOTIDE SEQUENCE [LARGE SCALE GENOMIC DNA]</scope>
    <source>
        <strain evidence="2">Lor287</strain>
    </source>
</reference>
<dbReference type="GO" id="GO:0005737">
    <property type="term" value="C:cytoplasm"/>
    <property type="evidence" value="ECO:0007669"/>
    <property type="project" value="InterPro"/>
</dbReference>
<dbReference type="AlphaFoldDB" id="A0AAP0BAQ9"/>
<protein>
    <recommendedName>
        <fullName evidence="1">Programmed cell death protein 2 C-terminal domain-containing protein</fullName>
    </recommendedName>
</protein>
<evidence type="ECO:0000313" key="3">
    <source>
        <dbReference type="Proteomes" id="UP001418222"/>
    </source>
</evidence>
<gene>
    <name evidence="2" type="ORF">KSP39_PZI015150</name>
</gene>
<dbReference type="PANTHER" id="PTHR47762:SF2">
    <property type="entry name" value="OS04G0640800 PROTEIN"/>
    <property type="match status" value="1"/>
</dbReference>
<proteinExistence type="predicted"/>
<evidence type="ECO:0000259" key="1">
    <source>
        <dbReference type="Pfam" id="PF04194"/>
    </source>
</evidence>
<comment type="caution">
    <text evidence="2">The sequence shown here is derived from an EMBL/GenBank/DDBJ whole genome shotgun (WGS) entry which is preliminary data.</text>
</comment>
<name>A0AAP0BAQ9_9ASPA</name>
<dbReference type="EMBL" id="JBBWWQ010000012">
    <property type="protein sequence ID" value="KAK8934795.1"/>
    <property type="molecule type" value="Genomic_DNA"/>
</dbReference>
<organism evidence="2 3">
    <name type="scientific">Platanthera zijinensis</name>
    <dbReference type="NCBI Taxonomy" id="2320716"/>
    <lineage>
        <taxon>Eukaryota</taxon>
        <taxon>Viridiplantae</taxon>
        <taxon>Streptophyta</taxon>
        <taxon>Embryophyta</taxon>
        <taxon>Tracheophyta</taxon>
        <taxon>Spermatophyta</taxon>
        <taxon>Magnoliopsida</taxon>
        <taxon>Liliopsida</taxon>
        <taxon>Asparagales</taxon>
        <taxon>Orchidaceae</taxon>
        <taxon>Orchidoideae</taxon>
        <taxon>Orchideae</taxon>
        <taxon>Orchidinae</taxon>
        <taxon>Platanthera</taxon>
    </lineage>
</organism>
<feature type="domain" description="Programmed cell death protein 2 C-terminal" evidence="1">
    <location>
        <begin position="262"/>
        <end position="371"/>
    </location>
</feature>
<dbReference type="Proteomes" id="UP001418222">
    <property type="component" value="Unassembled WGS sequence"/>
</dbReference>
<dbReference type="InterPro" id="IPR007320">
    <property type="entry name" value="PDCD2_C"/>
</dbReference>
<dbReference type="PANTHER" id="PTHR47762">
    <property type="entry name" value="OSJNBB0079B02.4 PROTEIN"/>
    <property type="match status" value="1"/>
</dbReference>
<dbReference type="Pfam" id="PF04194">
    <property type="entry name" value="PDCD2_C"/>
    <property type="match status" value="1"/>
</dbReference>
<evidence type="ECO:0000313" key="2">
    <source>
        <dbReference type="EMBL" id="KAK8934795.1"/>
    </source>
</evidence>
<sequence>MERVILGMPGQWAQNFLESSDHYTTKIGGLPDWPISEMFIKSDLLKCVLCGERLCLIAQIYAPISTEKSNIDERVIYLFGCMIPKCGSHAKCWRALRVQQCNSGPLYDNHHDSKPSTNCNGEGKLFVSPNGVSFEENSVCGSEEVTQEAYDDLDFDELARELSEVSFQVVQSKKAKSSLSLEVNKKIMQPKQTVNKINYSIPVVPCFYIYPHEDRSVGDTIAVSANYDSLLTKQDDNSSKDNQNQEFWGGEEYEYDKAVGVDRTFLKFKKRMDACPEQCFRYSYGGNPLLVKPELKEPSPCNLCGSPRQFEMQLMPPLLYFLLEGSDGLSVRLPEEWNWMTILVYTCSSSCCQGSPANTWAVAEEEIIIQDD</sequence>
<keyword evidence="3" id="KW-1185">Reference proteome</keyword>